<reference evidence="1 2" key="1">
    <citation type="journal article" date="2023" name="Commun. Biol.">
        <title>Genome analysis of Parmales, the sister group of diatoms, reveals the evolutionary specialization of diatoms from phago-mixotrophs to photoautotrophs.</title>
        <authorList>
            <person name="Ban H."/>
            <person name="Sato S."/>
            <person name="Yoshikawa S."/>
            <person name="Yamada K."/>
            <person name="Nakamura Y."/>
            <person name="Ichinomiya M."/>
            <person name="Sato N."/>
            <person name="Blanc-Mathieu R."/>
            <person name="Endo H."/>
            <person name="Kuwata A."/>
            <person name="Ogata H."/>
        </authorList>
    </citation>
    <scope>NUCLEOTIDE SEQUENCE [LARGE SCALE GENOMIC DNA]</scope>
</reference>
<organism evidence="1 2">
    <name type="scientific">Tetraparma gracilis</name>
    <dbReference type="NCBI Taxonomy" id="2962635"/>
    <lineage>
        <taxon>Eukaryota</taxon>
        <taxon>Sar</taxon>
        <taxon>Stramenopiles</taxon>
        <taxon>Ochrophyta</taxon>
        <taxon>Bolidophyceae</taxon>
        <taxon>Parmales</taxon>
        <taxon>Triparmaceae</taxon>
        <taxon>Tetraparma</taxon>
    </lineage>
</organism>
<gene>
    <name evidence="1" type="ORF">TeGR_g14401</name>
</gene>
<evidence type="ECO:0000313" key="2">
    <source>
        <dbReference type="Proteomes" id="UP001165060"/>
    </source>
</evidence>
<accession>A0ABQ6MLQ9</accession>
<evidence type="ECO:0000313" key="1">
    <source>
        <dbReference type="EMBL" id="GMI28132.1"/>
    </source>
</evidence>
<name>A0ABQ6MLQ9_9STRA</name>
<proteinExistence type="predicted"/>
<dbReference type="EMBL" id="BRYB01001540">
    <property type="protein sequence ID" value="GMI28132.1"/>
    <property type="molecule type" value="Genomic_DNA"/>
</dbReference>
<keyword evidence="2" id="KW-1185">Reference proteome</keyword>
<comment type="caution">
    <text evidence="1">The sequence shown here is derived from an EMBL/GenBank/DDBJ whole genome shotgun (WGS) entry which is preliminary data.</text>
</comment>
<protein>
    <submittedName>
        <fullName evidence="1">Uncharacterized protein</fullName>
    </submittedName>
</protein>
<sequence>MRCTKGVTVVCRRTLASPAAYARFYTEGLARSASSNFASRALFAAQYPAPPPTSRNMSAASIDSMMVAEKIRVLEDGPSEVDMCSGHLLAWSRHGRDQAKKYLFDSAAAKAFRERHEVLMESILVSLLARLLLS</sequence>
<dbReference type="Proteomes" id="UP001165060">
    <property type="component" value="Unassembled WGS sequence"/>
</dbReference>